<name>A0AAD0VHF9_9ACTN</name>
<dbReference type="GeneID" id="97762062"/>
<dbReference type="EMBL" id="CP030930">
    <property type="protein sequence ID" value="AXI74963.1"/>
    <property type="molecule type" value="Genomic_DNA"/>
</dbReference>
<reference evidence="3" key="2">
    <citation type="submission" date="2022-07" db="EMBL/GenBank/DDBJ databases">
        <title>Genomic of Streptomyces cavourensis F2.</title>
        <authorList>
            <person name="Hu S."/>
            <person name="Liang W."/>
        </authorList>
    </citation>
    <scope>NUCLEOTIDE SEQUENCE</scope>
    <source>
        <strain evidence="3">F2</strain>
    </source>
</reference>
<dbReference type="GO" id="GO:0003677">
    <property type="term" value="F:DNA binding"/>
    <property type="evidence" value="ECO:0007669"/>
    <property type="project" value="UniProtKB-KW"/>
</dbReference>
<dbReference type="RefSeq" id="WP_114933459.1">
    <property type="nucleotide sequence ID" value="NZ_BMSP01000002.1"/>
</dbReference>
<reference evidence="2 4" key="1">
    <citation type="submission" date="2018-07" db="EMBL/GenBank/DDBJ databases">
        <title>Complete genome sequence of soil actinomycete Streptomyces cavourensis tj430.</title>
        <authorList>
            <person name="Wang P."/>
            <person name="Huang Y."/>
        </authorList>
    </citation>
    <scope>NUCLEOTIDE SEQUENCE [LARGE SCALE GENOMIC DNA]</scope>
    <source>
        <strain evidence="2 4">TJ430</strain>
    </source>
</reference>
<dbReference type="Proteomes" id="UP000253779">
    <property type="component" value="Chromosome"/>
</dbReference>
<evidence type="ECO:0000313" key="2">
    <source>
        <dbReference type="EMBL" id="AXI74963.1"/>
    </source>
</evidence>
<evidence type="ECO:0000256" key="1">
    <source>
        <dbReference type="SAM" id="MobiDB-lite"/>
    </source>
</evidence>
<gene>
    <name evidence="2" type="ORF">DTW94_29425</name>
    <name evidence="3" type="ORF">NLU04_13085</name>
</gene>
<dbReference type="Proteomes" id="UP001058236">
    <property type="component" value="Chromosome"/>
</dbReference>
<keyword evidence="2" id="KW-0238">DNA-binding</keyword>
<dbReference type="Gene3D" id="1.10.150.20">
    <property type="entry name" value="5' to 3' exonuclease, C-terminal subdomain"/>
    <property type="match status" value="1"/>
</dbReference>
<keyword evidence="5" id="KW-1185">Reference proteome</keyword>
<evidence type="ECO:0000313" key="3">
    <source>
        <dbReference type="EMBL" id="UTR79327.1"/>
    </source>
</evidence>
<organism evidence="2 4">
    <name type="scientific">Streptomyces cavourensis</name>
    <dbReference type="NCBI Taxonomy" id="67258"/>
    <lineage>
        <taxon>Bacteria</taxon>
        <taxon>Bacillati</taxon>
        <taxon>Actinomycetota</taxon>
        <taxon>Actinomycetes</taxon>
        <taxon>Kitasatosporales</taxon>
        <taxon>Streptomycetaceae</taxon>
        <taxon>Streptomyces</taxon>
    </lineage>
</organism>
<accession>A0AAD0VHF9</accession>
<dbReference type="KEGG" id="scav:CVT27_29275"/>
<evidence type="ECO:0000313" key="4">
    <source>
        <dbReference type="Proteomes" id="UP000253779"/>
    </source>
</evidence>
<protein>
    <submittedName>
        <fullName evidence="2">DNA-binding protein</fullName>
    </submittedName>
</protein>
<sequence>MADPSAGPEDDFPHGAGNPARSALRHAGYTRLAQLTEVTAAEVLALHGVGPKAIRVLREALAAEGRSFAGE</sequence>
<proteinExistence type="predicted"/>
<feature type="region of interest" description="Disordered" evidence="1">
    <location>
        <begin position="1"/>
        <end position="23"/>
    </location>
</feature>
<evidence type="ECO:0000313" key="5">
    <source>
        <dbReference type="Proteomes" id="UP001058236"/>
    </source>
</evidence>
<dbReference type="SUPFAM" id="SSF47789">
    <property type="entry name" value="C-terminal domain of RNA polymerase alpha subunit"/>
    <property type="match status" value="1"/>
</dbReference>
<dbReference type="EMBL" id="CP101397">
    <property type="protein sequence ID" value="UTR79327.1"/>
    <property type="molecule type" value="Genomic_DNA"/>
</dbReference>
<dbReference type="AlphaFoldDB" id="A0AAD0VHF9"/>